<organism evidence="2">
    <name type="scientific">viral metagenome</name>
    <dbReference type="NCBI Taxonomy" id="1070528"/>
    <lineage>
        <taxon>unclassified sequences</taxon>
        <taxon>metagenomes</taxon>
        <taxon>organismal metagenomes</taxon>
    </lineage>
</organism>
<feature type="compositionally biased region" description="Basic residues" evidence="1">
    <location>
        <begin position="90"/>
        <end position="115"/>
    </location>
</feature>
<dbReference type="EMBL" id="MN738998">
    <property type="protein sequence ID" value="QHT34261.1"/>
    <property type="molecule type" value="Genomic_DNA"/>
</dbReference>
<reference evidence="2" key="1">
    <citation type="journal article" date="2020" name="Nature">
        <title>Giant virus diversity and host interactions through global metagenomics.</title>
        <authorList>
            <person name="Schulz F."/>
            <person name="Roux S."/>
            <person name="Paez-Espino D."/>
            <person name="Jungbluth S."/>
            <person name="Walsh D.A."/>
            <person name="Denef V.J."/>
            <person name="McMahon K.D."/>
            <person name="Konstantinidis K.T."/>
            <person name="Eloe-Fadrosh E.A."/>
            <person name="Kyrpides N.C."/>
            <person name="Woyke T."/>
        </authorList>
    </citation>
    <scope>NUCLEOTIDE SEQUENCE</scope>
    <source>
        <strain evidence="2">GVMAG-M-3300009163-63</strain>
    </source>
</reference>
<sequence>MGNNMSLGYDEEDEQERVEQEQQEQQERVEQEQQEHVEQEQEEQQEHVEQEDLKKNHNIKKSSIKNKESVHANASVSESVSESIQAHESKIKKRKQTIRNSKALKKAGKTKSNKRILREYQSRYAAAAGGSTLLNSD</sequence>
<dbReference type="AlphaFoldDB" id="A0A6C0EZY8"/>
<accession>A0A6C0EZY8</accession>
<evidence type="ECO:0000313" key="2">
    <source>
        <dbReference type="EMBL" id="QHT34261.1"/>
    </source>
</evidence>
<feature type="compositionally biased region" description="Basic and acidic residues" evidence="1">
    <location>
        <begin position="17"/>
        <end position="55"/>
    </location>
</feature>
<feature type="compositionally biased region" description="Low complexity" evidence="1">
    <location>
        <begin position="71"/>
        <end position="83"/>
    </location>
</feature>
<protein>
    <submittedName>
        <fullName evidence="2">Uncharacterized protein</fullName>
    </submittedName>
</protein>
<evidence type="ECO:0000256" key="1">
    <source>
        <dbReference type="SAM" id="MobiDB-lite"/>
    </source>
</evidence>
<feature type="region of interest" description="Disordered" evidence="1">
    <location>
        <begin position="1"/>
        <end position="116"/>
    </location>
</feature>
<proteinExistence type="predicted"/>
<name>A0A6C0EZY8_9ZZZZ</name>